<organism evidence="6 7">
    <name type="scientific">Massilia antarctica</name>
    <dbReference type="NCBI Taxonomy" id="2765360"/>
    <lineage>
        <taxon>Bacteria</taxon>
        <taxon>Pseudomonadati</taxon>
        <taxon>Pseudomonadota</taxon>
        <taxon>Betaproteobacteria</taxon>
        <taxon>Burkholderiales</taxon>
        <taxon>Oxalobacteraceae</taxon>
        <taxon>Telluria group</taxon>
        <taxon>Massilia</taxon>
    </lineage>
</organism>
<dbReference type="InterPro" id="IPR050091">
    <property type="entry name" value="PKS_NRPS_Biosynth_Enz"/>
</dbReference>
<dbReference type="InterPro" id="IPR014030">
    <property type="entry name" value="Ketoacyl_synth_N"/>
</dbReference>
<feature type="domain" description="Ketosynthase family 3 (KS3)" evidence="5">
    <location>
        <begin position="646"/>
        <end position="1088"/>
    </location>
</feature>
<sequence length="2351" mass="250677">MPFETMLQGTQKRVLIVSPFERPDYRLVSDFLRAGAIAFLDVGRDWQQARRAIAKVRTDPHGVFGLRLPEGMRLAPADLPPQVQLLMHASPAAFEPLPGVFHLVQVVSLEEALEAERLGADGLVLKGAESGGRVGAFNSFILLQQMHGRLRLPFWVQGGMGPHGAAAAVLAGAQGVLYDSQLALLHTVSLPAPLPGIVRAANGSETTVAGGYRFLRHKLLPDLADEAERDEVLAQLAGADAPLLAGEDLALAELFHSLYRDAVSLVHATDEAIDGHLRQAQRNDVFAPHSPFAAAHDLVYPFVQGPMAQVSDRPGFAAAVAAAGGMPSLALALLQPERARPILEQTRARLQGQSWCVGLLGFLPPELYNAQAELVREFAPSYVILAGGRPDQARQFDNCGIKTFLHCPTTRLFDSFLEGGARRFVFEGRECGGHVGPLSSMTLWEGQISRALEFEGAADLTLLFAGGLHDRLSAALLAAMCAPLAALGAKIGISMGTAYLFTDEAVREGAVLRAYQELAVASTETALVQTRPGHVTRCLRTPYVDFLEQERRRMRSEGKNRDEIFLALEQMNAGHLRIASKGIKRVDSELLEVCADTQLSEGMYMIGDVACLRNEVHSIAGLHQEVASAAQLLRELPPPSRRRGERCDIAIVGMAGMFAGALTAQQYWANIIEGRDSVGEVPDERWSKALYYDPKSTGARAEKTNSKWGGFIPDFHFDPALFGIPPQSLGSIDPAQMAGLVVAQQALHDAGYAERSFNRERCSVVFGIEPGGDIAGAYGLRIVLPQLLAEPALSQALDALPRLTEDSFSGVLGNVVSGRISNRLDLGGQNFTVDAACASSLAAIDAAIKELRYGESDLAIAGGVDFHNGIHDYLMFSSTHALSSRGKCFSFSDTADGIALGEGAGAVVLKRYEDALADDDYVYAVIRGIGGASDGKSLGLTAPRRQGQQRALSRAYRRAGISPSEVGLLEAHGTGTVVGDRTELASMETVFASAGSARAGCALGSVKTQIGHTKCAAGVASLIKAAYAVDQGLLPPTLNLERPNAYYRQQSSSFYFLSHTLPWLDEQRTAGVSAFGFGGTNYHLVIDRGDADKRRDTPAAPQVWPYELFLFRGAGSVQAQVELLRTYLRAGHQDRLCDVAFSHHQHNEGEGAVRVAVVASSLEQLAARLEKAAQGQADPQGVYLAGAQLDPGEVAFLFPGQGSQFLGMGADLLTYFPGTRAHLAAEPDLHGAMFPPAAFDDAQRSAQQAALTDTSVAQPALAVTSLAAAQILASLGITASHAAGHSFGELSALCHAGSIAHAALAPISRQRAHSILDSLGDGDPGTMLAVEGDEALVRDVLGELGELDIANLNGPRQTVLAGPGAAIAAARDKFGQRHVRARILPVACAFHSRALAGAAGQFTASLRQAALDSPRLTVWSNQSAAPYPAAVSAAELAERLGQQIAAPVRFADMIHAMHQQGGVRTFVEVGAGNALSGLVGSILEGAPVQAIPMLLRDAPPLKGLMNMLGRLATLGVALELKALFANRRLRTLAIAKPQALAPTIWEVNGQRARPLKGPLPPQAYQPGAITPVQVQTSVAPTGGREAVLKSYFDSLDNFVESQRDIMLGYLGAAPAPAREPARPVAVAAPAVVAGVSAPARTDRATIEARLKELICARTGYPQEMIEADLDLEADLGIDSIKRVELLSEIGKDLGVAAGSSDQLGDDAAQFLEQVSKIKTLRGISTWLADYVKSSAPSAPPPAAAAPAIRERGAIEARLRQLICARTGYPEEMIEADLDLEADLGIDSIKRVELLSEIGKDLGMATGGTADELGEDAAQFLEQVSKIKTLRGISAWLADHGQPARPETQQEAPPVAAPAAVPLRVLDVLYAPKPLLPTSVATAGGKTYHAIGAPPDLLQALRVQLDARDARLVSLEWRELKAGLRLDTNGILYFNRDDSSYQDVLGLFHALQACDARSIDTVMAIQFDAQPLRHADGSYASPSCGSGASGLLVSLRWEWPKVRMIRPLIVHDAATLDADSSAARLVGEMFSEPEILAQPVAWCDGVRHARKALPRPPFIASLDRYHLEPEAVVVIVGGAKGITSWFASAFAERYRCRLVLLGRSALPQGAEPFPGIDDAVALRQALLAKHGPAARPKEIEEALQSLLAEKQMRRTIEELDAFGSQMSYYQADVTDTAQVDAALGAVMAQYGRIDGVLFGAGILDDRFLGDKSDASIARVYHTKAAGVEHVLDSLDRLTEPKFVVFFSSISATLGNRGQTDYSAANAYLDKRAMALNASRPGHYLSINWGPWEGAGMIDATLQKHLEGMGIHAIKRDQGVAFLFDELAAGKRSGRLIVTCAKDEALFWNEHSA</sequence>
<dbReference type="InterPro" id="IPR036291">
    <property type="entry name" value="NAD(P)-bd_dom_sf"/>
</dbReference>
<dbReference type="InterPro" id="IPR036736">
    <property type="entry name" value="ACP-like_sf"/>
</dbReference>
<dbReference type="InterPro" id="IPR013968">
    <property type="entry name" value="PKS_KR"/>
</dbReference>
<dbReference type="SUPFAM" id="SSF55048">
    <property type="entry name" value="Probable ACP-binding domain of malonyl-CoA ACP transacylase"/>
    <property type="match status" value="1"/>
</dbReference>
<evidence type="ECO:0000259" key="5">
    <source>
        <dbReference type="PROSITE" id="PS52004"/>
    </source>
</evidence>
<dbReference type="EMBL" id="CP065053">
    <property type="protein sequence ID" value="QPI47855.1"/>
    <property type="molecule type" value="Genomic_DNA"/>
</dbReference>
<evidence type="ECO:0000259" key="4">
    <source>
        <dbReference type="PROSITE" id="PS50075"/>
    </source>
</evidence>
<dbReference type="Pfam" id="PF03060">
    <property type="entry name" value="NMO"/>
    <property type="match status" value="2"/>
</dbReference>
<dbReference type="InterPro" id="IPR014043">
    <property type="entry name" value="Acyl_transferase_dom"/>
</dbReference>
<protein>
    <submittedName>
        <fullName evidence="6">SDR family NAD(P)-dependent oxidoreductase</fullName>
    </submittedName>
</protein>
<keyword evidence="2" id="KW-0597">Phosphoprotein</keyword>
<dbReference type="Gene3D" id="3.20.20.70">
    <property type="entry name" value="Aldolase class I"/>
    <property type="match status" value="2"/>
</dbReference>
<dbReference type="SMART" id="SM00827">
    <property type="entry name" value="PKS_AT"/>
    <property type="match status" value="1"/>
</dbReference>
<evidence type="ECO:0000313" key="7">
    <source>
        <dbReference type="Proteomes" id="UP000662888"/>
    </source>
</evidence>
<dbReference type="InterPro" id="IPR020841">
    <property type="entry name" value="PKS_Beta-ketoAc_synthase_dom"/>
</dbReference>
<dbReference type="InterPro" id="IPR016039">
    <property type="entry name" value="Thiolase-like"/>
</dbReference>
<dbReference type="Proteomes" id="UP000662888">
    <property type="component" value="Chromosome"/>
</dbReference>
<dbReference type="RefSeq" id="WP_206087512.1">
    <property type="nucleotide sequence ID" value="NZ_CP065053.1"/>
</dbReference>
<dbReference type="Pfam" id="PF00698">
    <property type="entry name" value="Acyl_transf_1"/>
    <property type="match status" value="1"/>
</dbReference>
<dbReference type="InterPro" id="IPR016036">
    <property type="entry name" value="Malonyl_transacylase_ACP-bd"/>
</dbReference>
<dbReference type="Gene3D" id="3.40.47.10">
    <property type="match status" value="1"/>
</dbReference>
<dbReference type="SMART" id="SM00825">
    <property type="entry name" value="PKS_KS"/>
    <property type="match status" value="1"/>
</dbReference>
<dbReference type="PROSITE" id="PS00606">
    <property type="entry name" value="KS3_1"/>
    <property type="match status" value="1"/>
</dbReference>
<dbReference type="InterPro" id="IPR009081">
    <property type="entry name" value="PP-bd_ACP"/>
</dbReference>
<dbReference type="InterPro" id="IPR013785">
    <property type="entry name" value="Aldolase_TIM"/>
</dbReference>
<reference evidence="6 7" key="1">
    <citation type="submission" date="2020-11" db="EMBL/GenBank/DDBJ databases">
        <authorList>
            <person name="Sun Q."/>
        </authorList>
    </citation>
    <scope>NUCLEOTIDE SEQUENCE [LARGE SCALE GENOMIC DNA]</scope>
    <source>
        <strain evidence="6 7">P8398</strain>
    </source>
</reference>
<dbReference type="Gene3D" id="3.40.366.10">
    <property type="entry name" value="Malonyl-Coenzyme A Acyl Carrier Protein, domain 2"/>
    <property type="match status" value="1"/>
</dbReference>
<dbReference type="Pfam" id="PF00109">
    <property type="entry name" value="ketoacyl-synt"/>
    <property type="match status" value="1"/>
</dbReference>
<keyword evidence="3" id="KW-0808">Transferase</keyword>
<feature type="domain" description="Carrier" evidence="4">
    <location>
        <begin position="1644"/>
        <end position="1731"/>
    </location>
</feature>
<dbReference type="InterPro" id="IPR057326">
    <property type="entry name" value="KR_dom"/>
</dbReference>
<dbReference type="InterPro" id="IPR018201">
    <property type="entry name" value="Ketoacyl_synth_AS"/>
</dbReference>
<dbReference type="InterPro" id="IPR016035">
    <property type="entry name" value="Acyl_Trfase/lysoPLipase"/>
</dbReference>
<evidence type="ECO:0000313" key="6">
    <source>
        <dbReference type="EMBL" id="QPI47855.1"/>
    </source>
</evidence>
<dbReference type="Pfam" id="PF00550">
    <property type="entry name" value="PP-binding"/>
    <property type="match status" value="2"/>
</dbReference>
<dbReference type="Pfam" id="PF02801">
    <property type="entry name" value="Ketoacyl-synt_C"/>
    <property type="match status" value="1"/>
</dbReference>
<keyword evidence="7" id="KW-1185">Reference proteome</keyword>
<dbReference type="InterPro" id="IPR014031">
    <property type="entry name" value="Ketoacyl_synth_C"/>
</dbReference>
<dbReference type="CDD" id="cd00833">
    <property type="entry name" value="PKS"/>
    <property type="match status" value="1"/>
</dbReference>
<keyword evidence="1" id="KW-0596">Phosphopantetheine</keyword>
<gene>
    <name evidence="6" type="ORF">IV454_20055</name>
</gene>
<evidence type="ECO:0000256" key="2">
    <source>
        <dbReference type="ARBA" id="ARBA00022553"/>
    </source>
</evidence>
<dbReference type="SUPFAM" id="SSF51412">
    <property type="entry name" value="Inosine monophosphate dehydrogenase (IMPDH)"/>
    <property type="match status" value="2"/>
</dbReference>
<dbReference type="PANTHER" id="PTHR43775:SF51">
    <property type="entry name" value="INACTIVE PHENOLPHTHIOCEROL SYNTHESIS POLYKETIDE SYNTHASE TYPE I PKS1-RELATED"/>
    <property type="match status" value="1"/>
</dbReference>
<dbReference type="SUPFAM" id="SSF53901">
    <property type="entry name" value="Thiolase-like"/>
    <property type="match status" value="1"/>
</dbReference>
<accession>A0AA49A6T9</accession>
<dbReference type="PROSITE" id="PS52004">
    <property type="entry name" value="KS3_2"/>
    <property type="match status" value="1"/>
</dbReference>
<proteinExistence type="predicted"/>
<dbReference type="SUPFAM" id="SSF52151">
    <property type="entry name" value="FabD/lysophospholipase-like"/>
    <property type="match status" value="1"/>
</dbReference>
<dbReference type="SUPFAM" id="SSF47336">
    <property type="entry name" value="ACP-like"/>
    <property type="match status" value="2"/>
</dbReference>
<dbReference type="Gene3D" id="3.40.50.720">
    <property type="entry name" value="NAD(P)-binding Rossmann-like Domain"/>
    <property type="match status" value="1"/>
</dbReference>
<dbReference type="Gene3D" id="1.10.1200.10">
    <property type="entry name" value="ACP-like"/>
    <property type="match status" value="2"/>
</dbReference>
<dbReference type="Pfam" id="PF08659">
    <property type="entry name" value="KR"/>
    <property type="match status" value="1"/>
</dbReference>
<dbReference type="PROSITE" id="PS50075">
    <property type="entry name" value="CARRIER"/>
    <property type="match status" value="1"/>
</dbReference>
<dbReference type="SMART" id="SM00822">
    <property type="entry name" value="PKS_KR"/>
    <property type="match status" value="1"/>
</dbReference>
<evidence type="ECO:0000256" key="1">
    <source>
        <dbReference type="ARBA" id="ARBA00022450"/>
    </source>
</evidence>
<dbReference type="InterPro" id="IPR001227">
    <property type="entry name" value="Ac_transferase_dom_sf"/>
</dbReference>
<evidence type="ECO:0000256" key="3">
    <source>
        <dbReference type="ARBA" id="ARBA00022679"/>
    </source>
</evidence>
<name>A0AA49A6T9_9BURK</name>
<dbReference type="SUPFAM" id="SSF51735">
    <property type="entry name" value="NAD(P)-binding Rossmann-fold domains"/>
    <property type="match status" value="1"/>
</dbReference>
<dbReference type="PANTHER" id="PTHR43775">
    <property type="entry name" value="FATTY ACID SYNTHASE"/>
    <property type="match status" value="1"/>
</dbReference>